<evidence type="ECO:0000313" key="3">
    <source>
        <dbReference type="Proteomes" id="UP000815325"/>
    </source>
</evidence>
<feature type="non-terminal residue" evidence="2">
    <location>
        <position position="1"/>
    </location>
</feature>
<evidence type="ECO:0000256" key="1">
    <source>
        <dbReference type="SAM" id="MobiDB-lite"/>
    </source>
</evidence>
<reference evidence="2" key="1">
    <citation type="submission" date="2017-08" db="EMBL/GenBank/DDBJ databases">
        <authorList>
            <person name="Polle J.E."/>
            <person name="Barry K."/>
            <person name="Cushman J."/>
            <person name="Schmutz J."/>
            <person name="Tran D."/>
            <person name="Hathwaick L.T."/>
            <person name="Yim W.C."/>
            <person name="Jenkins J."/>
            <person name="Mckie-Krisberg Z.M."/>
            <person name="Prochnik S."/>
            <person name="Lindquist E."/>
            <person name="Dockter R.B."/>
            <person name="Adam C."/>
            <person name="Molina H."/>
            <person name="Bunkerborg J."/>
            <person name="Jin E."/>
            <person name="Buchheim M."/>
            <person name="Magnuson J."/>
        </authorList>
    </citation>
    <scope>NUCLEOTIDE SEQUENCE</scope>
    <source>
        <strain evidence="2">CCAP 19/18</strain>
    </source>
</reference>
<sequence>PIFITEGDPLDALIARAHGSGPSQDQGTATGEAPNRPYWCVTKRKRSCSRSVLVNGGALCSFSPRLNVRAWNSR</sequence>
<gene>
    <name evidence="2" type="ORF">DUNSADRAFT_5924</name>
</gene>
<organism evidence="2 3">
    <name type="scientific">Dunaliella salina</name>
    <name type="common">Green alga</name>
    <name type="synonym">Protococcus salinus</name>
    <dbReference type="NCBI Taxonomy" id="3046"/>
    <lineage>
        <taxon>Eukaryota</taxon>
        <taxon>Viridiplantae</taxon>
        <taxon>Chlorophyta</taxon>
        <taxon>core chlorophytes</taxon>
        <taxon>Chlorophyceae</taxon>
        <taxon>CS clade</taxon>
        <taxon>Chlamydomonadales</taxon>
        <taxon>Dunaliellaceae</taxon>
        <taxon>Dunaliella</taxon>
    </lineage>
</organism>
<proteinExistence type="predicted"/>
<comment type="caution">
    <text evidence="2">The sequence shown here is derived from an EMBL/GenBank/DDBJ whole genome shotgun (WGS) entry which is preliminary data.</text>
</comment>
<accession>A0ABQ7FU17</accession>
<evidence type="ECO:0000313" key="2">
    <source>
        <dbReference type="EMBL" id="KAF5825922.1"/>
    </source>
</evidence>
<keyword evidence="3" id="KW-1185">Reference proteome</keyword>
<protein>
    <submittedName>
        <fullName evidence="2">Uncharacterized protein</fullName>
    </submittedName>
</protein>
<name>A0ABQ7FU17_DUNSA</name>
<dbReference type="EMBL" id="MU071682">
    <property type="protein sequence ID" value="KAF5825922.1"/>
    <property type="molecule type" value="Genomic_DNA"/>
</dbReference>
<feature type="region of interest" description="Disordered" evidence="1">
    <location>
        <begin position="15"/>
        <end position="36"/>
    </location>
</feature>
<dbReference type="Proteomes" id="UP000815325">
    <property type="component" value="Unassembled WGS sequence"/>
</dbReference>